<gene>
    <name evidence="5" type="ORF">BS47DRAFT_607885</name>
</gene>
<reference evidence="5" key="1">
    <citation type="journal article" date="2020" name="Nat. Commun.">
        <title>Large-scale genome sequencing of mycorrhizal fungi provides insights into the early evolution of symbiotic traits.</title>
        <authorList>
            <person name="Miyauchi S."/>
            <person name="Kiss E."/>
            <person name="Kuo A."/>
            <person name="Drula E."/>
            <person name="Kohler A."/>
            <person name="Sanchez-Garcia M."/>
            <person name="Morin E."/>
            <person name="Andreopoulos B."/>
            <person name="Barry K.W."/>
            <person name="Bonito G."/>
            <person name="Buee M."/>
            <person name="Carver A."/>
            <person name="Chen C."/>
            <person name="Cichocki N."/>
            <person name="Clum A."/>
            <person name="Culley D."/>
            <person name="Crous P.W."/>
            <person name="Fauchery L."/>
            <person name="Girlanda M."/>
            <person name="Hayes R.D."/>
            <person name="Keri Z."/>
            <person name="LaButti K."/>
            <person name="Lipzen A."/>
            <person name="Lombard V."/>
            <person name="Magnuson J."/>
            <person name="Maillard F."/>
            <person name="Murat C."/>
            <person name="Nolan M."/>
            <person name="Ohm R.A."/>
            <person name="Pangilinan J."/>
            <person name="Pereira M.F."/>
            <person name="Perotto S."/>
            <person name="Peter M."/>
            <person name="Pfister S."/>
            <person name="Riley R."/>
            <person name="Sitrit Y."/>
            <person name="Stielow J.B."/>
            <person name="Szollosi G."/>
            <person name="Zifcakova L."/>
            <person name="Stursova M."/>
            <person name="Spatafora J.W."/>
            <person name="Tedersoo L."/>
            <person name="Vaario L.M."/>
            <person name="Yamada A."/>
            <person name="Yan M."/>
            <person name="Wang P."/>
            <person name="Xu J."/>
            <person name="Bruns T."/>
            <person name="Baldrian P."/>
            <person name="Vilgalys R."/>
            <person name="Dunand C."/>
            <person name="Henrissat B."/>
            <person name="Grigoriev I.V."/>
            <person name="Hibbett D."/>
            <person name="Nagy L.G."/>
            <person name="Martin F.M."/>
        </authorList>
    </citation>
    <scope>NUCLEOTIDE SEQUENCE</scope>
    <source>
        <strain evidence="5">UP504</strain>
    </source>
</reference>
<dbReference type="InterPro" id="IPR014886">
    <property type="entry name" value="La_xRRM"/>
</dbReference>
<dbReference type="GO" id="GO:1904868">
    <property type="term" value="P:telomerase catalytic core complex assembly"/>
    <property type="evidence" value="ECO:0007669"/>
    <property type="project" value="InterPro"/>
</dbReference>
<dbReference type="EMBL" id="MU128936">
    <property type="protein sequence ID" value="KAF9516821.1"/>
    <property type="molecule type" value="Genomic_DNA"/>
</dbReference>
<protein>
    <recommendedName>
        <fullName evidence="4">XRRM domain-containing protein</fullName>
    </recommendedName>
</protein>
<evidence type="ECO:0000259" key="4">
    <source>
        <dbReference type="PROSITE" id="PS51939"/>
    </source>
</evidence>
<evidence type="ECO:0000313" key="6">
    <source>
        <dbReference type="Proteomes" id="UP000886523"/>
    </source>
</evidence>
<dbReference type="PROSITE" id="PS51939">
    <property type="entry name" value="XRRM"/>
    <property type="match status" value="1"/>
</dbReference>
<feature type="domain" description="XRRM" evidence="4">
    <location>
        <begin position="156"/>
        <end position="305"/>
    </location>
</feature>
<comment type="caution">
    <text evidence="5">The sequence shown here is derived from an EMBL/GenBank/DDBJ whole genome shotgun (WGS) entry which is preliminary data.</text>
</comment>
<proteinExistence type="predicted"/>
<dbReference type="Gene3D" id="3.30.70.330">
    <property type="match status" value="1"/>
</dbReference>
<dbReference type="OrthoDB" id="439993at2759"/>
<dbReference type="AlphaFoldDB" id="A0A9P6B358"/>
<evidence type="ECO:0000256" key="2">
    <source>
        <dbReference type="PROSITE-ProRule" id="PRU01288"/>
    </source>
</evidence>
<evidence type="ECO:0000256" key="3">
    <source>
        <dbReference type="SAM" id="MobiDB-lite"/>
    </source>
</evidence>
<keyword evidence="6" id="KW-1185">Reference proteome</keyword>
<accession>A0A9P6B358</accession>
<dbReference type="GO" id="GO:0070034">
    <property type="term" value="F:telomerase RNA binding"/>
    <property type="evidence" value="ECO:0007669"/>
    <property type="project" value="InterPro"/>
</dbReference>
<evidence type="ECO:0000256" key="1">
    <source>
        <dbReference type="ARBA" id="ARBA00022884"/>
    </source>
</evidence>
<dbReference type="GO" id="GO:1990904">
    <property type="term" value="C:ribonucleoprotein complex"/>
    <property type="evidence" value="ECO:0007669"/>
    <property type="project" value="UniProtKB-UniRule"/>
</dbReference>
<sequence length="305" mass="34116">MEQDLPRGSIVQNVSFDPNPGQDDQGRCHGFAFIVVRDLDIVEKLTNDWPWDLEVSKPTALMDGVSQSGDLADARRYGFRALKQKRWLVLKQEYLEYRQCLVDIPSPSKPSGSTAAAIDPEHAIESRRSDQRAPAVLLEAHPHSQPHADVFQDLPSYPHGCLAFIKNVHPETNKTTLKELLSAAFRQDGEAGTGQEVDYVDYLKGIDSCHVRLSQPALTTQLRDYFATHRVYQATGLDGAGVTISDADSGSKSIQVEIIQGRKEELYWAKVPDKVRATALLKIYQMAGEEKGVNPGHDKKRRRKR</sequence>
<keyword evidence="1 2" id="KW-0694">RNA-binding</keyword>
<feature type="region of interest" description="Disordered" evidence="3">
    <location>
        <begin position="1"/>
        <end position="23"/>
    </location>
</feature>
<dbReference type="Pfam" id="PF19977">
    <property type="entry name" value="xRRM"/>
    <property type="match status" value="1"/>
</dbReference>
<evidence type="ECO:0000313" key="5">
    <source>
        <dbReference type="EMBL" id="KAF9516821.1"/>
    </source>
</evidence>
<organism evidence="5 6">
    <name type="scientific">Hydnum rufescens UP504</name>
    <dbReference type="NCBI Taxonomy" id="1448309"/>
    <lineage>
        <taxon>Eukaryota</taxon>
        <taxon>Fungi</taxon>
        <taxon>Dikarya</taxon>
        <taxon>Basidiomycota</taxon>
        <taxon>Agaricomycotina</taxon>
        <taxon>Agaricomycetes</taxon>
        <taxon>Cantharellales</taxon>
        <taxon>Hydnaceae</taxon>
        <taxon>Hydnum</taxon>
    </lineage>
</organism>
<name>A0A9P6B358_9AGAM</name>
<dbReference type="InterPro" id="IPR045537">
    <property type="entry name" value="Lar7_xRRM"/>
</dbReference>
<dbReference type="Proteomes" id="UP000886523">
    <property type="component" value="Unassembled WGS sequence"/>
</dbReference>
<dbReference type="InterPro" id="IPR012677">
    <property type="entry name" value="Nucleotide-bd_a/b_plait_sf"/>
</dbReference>